<feature type="transmembrane region" description="Helical" evidence="1">
    <location>
        <begin position="39"/>
        <end position="57"/>
    </location>
</feature>
<keyword evidence="1" id="KW-0472">Membrane</keyword>
<comment type="caution">
    <text evidence="3">The sequence shown here is derived from an EMBL/GenBank/DDBJ whole genome shotgun (WGS) entry which is preliminary data.</text>
</comment>
<protein>
    <submittedName>
        <fullName evidence="3">Uncharacterized protein</fullName>
    </submittedName>
</protein>
<keyword evidence="4" id="KW-1185">Reference proteome</keyword>
<dbReference type="EMBL" id="JBHSHC010000056">
    <property type="protein sequence ID" value="MFC4767398.1"/>
    <property type="molecule type" value="Genomic_DNA"/>
</dbReference>
<gene>
    <name evidence="3" type="ORF">ACFO8Q_08480</name>
</gene>
<sequence>MFKKIALTCIFIFLWMFPKQAFAHGDSASTAPDMHPLLVGLEFIVLVSIGYFVANRLSRIGDKRR</sequence>
<keyword evidence="1" id="KW-0812">Transmembrane</keyword>
<name>A0ABV9Q0Z3_9BACL</name>
<feature type="signal peptide" evidence="2">
    <location>
        <begin position="1"/>
        <end position="23"/>
    </location>
</feature>
<evidence type="ECO:0000256" key="2">
    <source>
        <dbReference type="SAM" id="SignalP"/>
    </source>
</evidence>
<reference evidence="4" key="1">
    <citation type="journal article" date="2019" name="Int. J. Syst. Evol. Microbiol.">
        <title>The Global Catalogue of Microorganisms (GCM) 10K type strain sequencing project: providing services to taxonomists for standard genome sequencing and annotation.</title>
        <authorList>
            <consortium name="The Broad Institute Genomics Platform"/>
            <consortium name="The Broad Institute Genome Sequencing Center for Infectious Disease"/>
            <person name="Wu L."/>
            <person name="Ma J."/>
        </authorList>
    </citation>
    <scope>NUCLEOTIDE SEQUENCE [LARGE SCALE GENOMIC DNA]</scope>
    <source>
        <strain evidence="4">WYCCWR 12678</strain>
    </source>
</reference>
<feature type="chain" id="PRO_5045574117" evidence="2">
    <location>
        <begin position="24"/>
        <end position="65"/>
    </location>
</feature>
<dbReference type="RefSeq" id="WP_380025322.1">
    <property type="nucleotide sequence ID" value="NZ_JBHSHC010000056.1"/>
</dbReference>
<organism evidence="3 4">
    <name type="scientific">Effusibacillus consociatus</name>
    <dbReference type="NCBI Taxonomy" id="1117041"/>
    <lineage>
        <taxon>Bacteria</taxon>
        <taxon>Bacillati</taxon>
        <taxon>Bacillota</taxon>
        <taxon>Bacilli</taxon>
        <taxon>Bacillales</taxon>
        <taxon>Alicyclobacillaceae</taxon>
        <taxon>Effusibacillus</taxon>
    </lineage>
</organism>
<proteinExistence type="predicted"/>
<keyword evidence="1" id="KW-1133">Transmembrane helix</keyword>
<keyword evidence="2" id="KW-0732">Signal</keyword>
<evidence type="ECO:0000256" key="1">
    <source>
        <dbReference type="SAM" id="Phobius"/>
    </source>
</evidence>
<evidence type="ECO:0000313" key="4">
    <source>
        <dbReference type="Proteomes" id="UP001596002"/>
    </source>
</evidence>
<dbReference type="Proteomes" id="UP001596002">
    <property type="component" value="Unassembled WGS sequence"/>
</dbReference>
<accession>A0ABV9Q0Z3</accession>
<evidence type="ECO:0000313" key="3">
    <source>
        <dbReference type="EMBL" id="MFC4767398.1"/>
    </source>
</evidence>